<dbReference type="OMA" id="SHENSTM"/>
<dbReference type="InterPro" id="IPR029021">
    <property type="entry name" value="Prot-tyrosine_phosphatase-like"/>
</dbReference>
<evidence type="ECO:0000259" key="3">
    <source>
        <dbReference type="PROSITE" id="PS50055"/>
    </source>
</evidence>
<evidence type="ECO:0000259" key="4">
    <source>
        <dbReference type="PROSITE" id="PS50056"/>
    </source>
</evidence>
<dbReference type="PROSITE" id="PS50055">
    <property type="entry name" value="TYR_PHOSPHATASE_PTP"/>
    <property type="match status" value="1"/>
</dbReference>
<dbReference type="InterPro" id="IPR000387">
    <property type="entry name" value="Tyr_Pase_dom"/>
</dbReference>
<keyword evidence="6" id="KW-1185">Reference proteome</keyword>
<dbReference type="Proteomes" id="UP000314987">
    <property type="component" value="Unassembled WGS sequence"/>
</dbReference>
<dbReference type="GO" id="GO:0004725">
    <property type="term" value="F:protein tyrosine phosphatase activity"/>
    <property type="evidence" value="ECO:0007669"/>
    <property type="project" value="InterPro"/>
</dbReference>
<protein>
    <recommendedName>
        <fullName evidence="7">Protein tyrosine phosphatase non-receptor type 20</fullName>
    </recommendedName>
</protein>
<dbReference type="GO" id="GO:0005634">
    <property type="term" value="C:nucleus"/>
    <property type="evidence" value="ECO:0007669"/>
    <property type="project" value="UniProtKB-SubCell"/>
</dbReference>
<accession>A0A4X2L7L0</accession>
<dbReference type="PRINTS" id="PR00700">
    <property type="entry name" value="PRTYPHPHTASE"/>
</dbReference>
<evidence type="ECO:0000256" key="1">
    <source>
        <dbReference type="ARBA" id="ARBA00004123"/>
    </source>
</evidence>
<evidence type="ECO:0000313" key="6">
    <source>
        <dbReference type="Proteomes" id="UP000314987"/>
    </source>
</evidence>
<sequence length="189" mass="22254">MEDFWQMVWENKSNVIAMMTKEMENGLIKCHRYWPISLNKPLELQNYIIALENYQILEAFTIRVIKMVKKTGSVHFVHQIQFINWPDHGIPTSFDGFVKYVRYMKKIHETGPIIAHCSAGIGRTGVILCVDVVLRALEKDFEFNIKNIVTQMREQRYGMIQTKVQYHFCYEIVLYVLRKILTSTLSSTK</sequence>
<evidence type="ECO:0000313" key="5">
    <source>
        <dbReference type="Ensembl" id="ENSVURP00010020849.1"/>
    </source>
</evidence>
<feature type="domain" description="Tyrosine specific protein phosphatases" evidence="4">
    <location>
        <begin position="95"/>
        <end position="167"/>
    </location>
</feature>
<comment type="subcellular location">
    <subcellularLocation>
        <location evidence="1">Nucleus</location>
    </subcellularLocation>
</comment>
<evidence type="ECO:0008006" key="7">
    <source>
        <dbReference type="Google" id="ProtNLM"/>
    </source>
</evidence>
<dbReference type="Ensembl" id="ENSVURT00010023737.1">
    <property type="protein sequence ID" value="ENSVURP00010020849.1"/>
    <property type="gene ID" value="ENSVURG00010015952.1"/>
</dbReference>
<proteinExistence type="predicted"/>
<dbReference type="Pfam" id="PF00102">
    <property type="entry name" value="Y_phosphatase"/>
    <property type="match status" value="1"/>
</dbReference>
<dbReference type="Gene3D" id="3.90.190.10">
    <property type="entry name" value="Protein tyrosine phosphatase superfamily"/>
    <property type="match status" value="1"/>
</dbReference>
<dbReference type="PANTHER" id="PTHR46900:SF4">
    <property type="entry name" value="FERM AND PDZ DOMAIN CONTAINING 2"/>
    <property type="match status" value="1"/>
</dbReference>
<dbReference type="SMART" id="SM00404">
    <property type="entry name" value="PTPc_motif"/>
    <property type="match status" value="1"/>
</dbReference>
<dbReference type="SUPFAM" id="SSF52799">
    <property type="entry name" value="(Phosphotyrosine protein) phosphatases II"/>
    <property type="match status" value="1"/>
</dbReference>
<dbReference type="SMART" id="SM00194">
    <property type="entry name" value="PTPc"/>
    <property type="match status" value="1"/>
</dbReference>
<feature type="domain" description="Tyrosine-protein phosphatase" evidence="3">
    <location>
        <begin position="1"/>
        <end position="176"/>
    </location>
</feature>
<keyword evidence="2" id="KW-0539">Nucleus</keyword>
<dbReference type="STRING" id="29139.ENSVURP00010020849"/>
<evidence type="ECO:0000256" key="2">
    <source>
        <dbReference type="ARBA" id="ARBA00023242"/>
    </source>
</evidence>
<organism evidence="5 6">
    <name type="scientific">Vombatus ursinus</name>
    <name type="common">Common wombat</name>
    <dbReference type="NCBI Taxonomy" id="29139"/>
    <lineage>
        <taxon>Eukaryota</taxon>
        <taxon>Metazoa</taxon>
        <taxon>Chordata</taxon>
        <taxon>Craniata</taxon>
        <taxon>Vertebrata</taxon>
        <taxon>Euteleostomi</taxon>
        <taxon>Mammalia</taxon>
        <taxon>Metatheria</taxon>
        <taxon>Diprotodontia</taxon>
        <taxon>Vombatidae</taxon>
        <taxon>Vombatus</taxon>
    </lineage>
</organism>
<dbReference type="PANTHER" id="PTHR46900">
    <property type="entry name" value="TYROSINE-PROTEIN PHOSPHATASE NON-RECEPTOR TYPE 13"/>
    <property type="match status" value="1"/>
</dbReference>
<name>A0A4X2L7L0_VOMUR</name>
<dbReference type="AlphaFoldDB" id="A0A4X2L7L0"/>
<reference evidence="6" key="1">
    <citation type="submission" date="2018-12" db="EMBL/GenBank/DDBJ databases">
        <authorList>
            <person name="Yazar S."/>
        </authorList>
    </citation>
    <scope>NUCLEOTIDE SEQUENCE [LARGE SCALE GENOMIC DNA]</scope>
</reference>
<reference evidence="5" key="2">
    <citation type="submission" date="2025-08" db="UniProtKB">
        <authorList>
            <consortium name="Ensembl"/>
        </authorList>
    </citation>
    <scope>IDENTIFICATION</scope>
</reference>
<dbReference type="InterPro" id="IPR003595">
    <property type="entry name" value="Tyr_Pase_cat"/>
</dbReference>
<dbReference type="InterPro" id="IPR000242">
    <property type="entry name" value="PTP_cat"/>
</dbReference>
<dbReference type="InterPro" id="IPR052074">
    <property type="entry name" value="NonRcpt_TyrProt_Phosphatase"/>
</dbReference>
<reference evidence="5" key="3">
    <citation type="submission" date="2025-09" db="UniProtKB">
        <authorList>
            <consortium name="Ensembl"/>
        </authorList>
    </citation>
    <scope>IDENTIFICATION</scope>
</reference>
<dbReference type="PROSITE" id="PS50056">
    <property type="entry name" value="TYR_PHOSPHATASE_2"/>
    <property type="match status" value="1"/>
</dbReference>
<dbReference type="GeneTree" id="ENSGT00940000160066"/>